<name>A0ABQ8I1M0_9ROSI</name>
<comment type="caution">
    <text evidence="1">The sequence shown here is derived from an EMBL/GenBank/DDBJ whole genome shotgun (WGS) entry which is preliminary data.</text>
</comment>
<protein>
    <submittedName>
        <fullName evidence="1">Uncharacterized protein</fullName>
    </submittedName>
</protein>
<evidence type="ECO:0000313" key="1">
    <source>
        <dbReference type="EMBL" id="KAH7570513.1"/>
    </source>
</evidence>
<keyword evidence="2" id="KW-1185">Reference proteome</keyword>
<dbReference type="EMBL" id="JAFEMO010000005">
    <property type="protein sequence ID" value="KAH7570513.1"/>
    <property type="molecule type" value="Genomic_DNA"/>
</dbReference>
<dbReference type="Proteomes" id="UP000827721">
    <property type="component" value="Unassembled WGS sequence"/>
</dbReference>
<evidence type="ECO:0000313" key="2">
    <source>
        <dbReference type="Proteomes" id="UP000827721"/>
    </source>
</evidence>
<reference evidence="1 2" key="1">
    <citation type="submission" date="2021-02" db="EMBL/GenBank/DDBJ databases">
        <title>Plant Genome Project.</title>
        <authorList>
            <person name="Zhang R.-G."/>
        </authorList>
    </citation>
    <scope>NUCLEOTIDE SEQUENCE [LARGE SCALE GENOMIC DNA]</scope>
    <source>
        <tissue evidence="1">Leaves</tissue>
    </source>
</reference>
<proteinExistence type="predicted"/>
<sequence length="91" mass="10394">MSLRSLLSFCGEYVVQEEQLLSSQILLPNDFVSHWFRSFLDDFHAARDHLPLPSASRVMLSSSCLVEGGFDLLKLLCFVMVYCHSKLNQIL</sequence>
<gene>
    <name evidence="1" type="ORF">JRO89_XS05G0122900</name>
</gene>
<accession>A0ABQ8I1M0</accession>
<organism evidence="1 2">
    <name type="scientific">Xanthoceras sorbifolium</name>
    <dbReference type="NCBI Taxonomy" id="99658"/>
    <lineage>
        <taxon>Eukaryota</taxon>
        <taxon>Viridiplantae</taxon>
        <taxon>Streptophyta</taxon>
        <taxon>Embryophyta</taxon>
        <taxon>Tracheophyta</taxon>
        <taxon>Spermatophyta</taxon>
        <taxon>Magnoliopsida</taxon>
        <taxon>eudicotyledons</taxon>
        <taxon>Gunneridae</taxon>
        <taxon>Pentapetalae</taxon>
        <taxon>rosids</taxon>
        <taxon>malvids</taxon>
        <taxon>Sapindales</taxon>
        <taxon>Sapindaceae</taxon>
        <taxon>Xanthoceroideae</taxon>
        <taxon>Xanthoceras</taxon>
    </lineage>
</organism>